<keyword evidence="4" id="KW-1133">Transmembrane helix</keyword>
<evidence type="ECO:0000256" key="3">
    <source>
        <dbReference type="ARBA" id="ARBA00022737"/>
    </source>
</evidence>
<feature type="signal peptide" evidence="5">
    <location>
        <begin position="1"/>
        <end position="18"/>
    </location>
</feature>
<evidence type="ECO:0000256" key="5">
    <source>
        <dbReference type="SAM" id="SignalP"/>
    </source>
</evidence>
<feature type="chain" id="PRO_5039893901" evidence="5">
    <location>
        <begin position="19"/>
        <end position="439"/>
    </location>
</feature>
<dbReference type="GO" id="GO:0005615">
    <property type="term" value="C:extracellular space"/>
    <property type="evidence" value="ECO:0007669"/>
    <property type="project" value="TreeGrafter"/>
</dbReference>
<evidence type="ECO:0000313" key="7">
    <source>
        <dbReference type="Proteomes" id="UP001107558"/>
    </source>
</evidence>
<keyword evidence="4" id="KW-0472">Membrane</keyword>
<proteinExistence type="predicted"/>
<keyword evidence="3" id="KW-0677">Repeat</keyword>
<reference evidence="6" key="1">
    <citation type="submission" date="2021-03" db="EMBL/GenBank/DDBJ databases">
        <title>Chromosome level genome of the anhydrobiotic midge Polypedilum vanderplanki.</title>
        <authorList>
            <person name="Yoshida Y."/>
            <person name="Kikawada T."/>
            <person name="Gusev O."/>
        </authorList>
    </citation>
    <scope>NUCLEOTIDE SEQUENCE</scope>
    <source>
        <strain evidence="6">NIAS01</strain>
        <tissue evidence="6">Whole body or cell culture</tissue>
    </source>
</reference>
<dbReference type="PROSITE" id="PS51450">
    <property type="entry name" value="LRR"/>
    <property type="match status" value="1"/>
</dbReference>
<comment type="caution">
    <text evidence="6">The sequence shown here is derived from an EMBL/GenBank/DDBJ whole genome shotgun (WGS) entry which is preliminary data.</text>
</comment>
<keyword evidence="1" id="KW-0433">Leucine-rich repeat</keyword>
<dbReference type="Proteomes" id="UP001107558">
    <property type="component" value="Chromosome 1"/>
</dbReference>
<dbReference type="InterPro" id="IPR003591">
    <property type="entry name" value="Leu-rich_rpt_typical-subtyp"/>
</dbReference>
<evidence type="ECO:0000256" key="1">
    <source>
        <dbReference type="ARBA" id="ARBA00022614"/>
    </source>
</evidence>
<evidence type="ECO:0000313" key="6">
    <source>
        <dbReference type="EMBL" id="KAG5681033.1"/>
    </source>
</evidence>
<dbReference type="EMBL" id="JADBJN010000001">
    <property type="protein sequence ID" value="KAG5681033.1"/>
    <property type="molecule type" value="Genomic_DNA"/>
</dbReference>
<dbReference type="Gene3D" id="3.80.10.10">
    <property type="entry name" value="Ribonuclease Inhibitor"/>
    <property type="match status" value="1"/>
</dbReference>
<dbReference type="InterPro" id="IPR032675">
    <property type="entry name" value="LRR_dom_sf"/>
</dbReference>
<accession>A0A9J6CFR4</accession>
<dbReference type="InterPro" id="IPR050328">
    <property type="entry name" value="Dev_Immune_Receptor"/>
</dbReference>
<dbReference type="SUPFAM" id="SSF52058">
    <property type="entry name" value="L domain-like"/>
    <property type="match status" value="1"/>
</dbReference>
<dbReference type="PANTHER" id="PTHR24373:SF370">
    <property type="entry name" value="FISH-LIPS, ISOFORM E"/>
    <property type="match status" value="1"/>
</dbReference>
<dbReference type="PANTHER" id="PTHR24373">
    <property type="entry name" value="SLIT RELATED LEUCINE-RICH REPEAT NEURONAL PROTEIN"/>
    <property type="match status" value="1"/>
</dbReference>
<dbReference type="OrthoDB" id="676979at2759"/>
<feature type="transmembrane region" description="Helical" evidence="4">
    <location>
        <begin position="393"/>
        <end position="414"/>
    </location>
</feature>
<dbReference type="Pfam" id="PF13855">
    <property type="entry name" value="LRR_8"/>
    <property type="match status" value="1"/>
</dbReference>
<dbReference type="GO" id="GO:0031012">
    <property type="term" value="C:extracellular matrix"/>
    <property type="evidence" value="ECO:0007669"/>
    <property type="project" value="TreeGrafter"/>
</dbReference>
<dbReference type="AlphaFoldDB" id="A0A9J6CFR4"/>
<dbReference type="SMART" id="SM00369">
    <property type="entry name" value="LRR_TYP"/>
    <property type="match status" value="4"/>
</dbReference>
<evidence type="ECO:0000256" key="2">
    <source>
        <dbReference type="ARBA" id="ARBA00022729"/>
    </source>
</evidence>
<sequence>MKFSLLVIASLLINLTKATHNCSSFNDRNHGFGCELRNVKPEDGNFEINVMTRENDSNKTEEDIIWVQIRDSQFTTLPNGVFERFTNMEKIMILSSTGFQILNNSYFDKKISLVLLKNTDLEVIGINAFNELNNLKILSLNYNKITTIHKSAFRDLVKMEKIEMVSNNIETLDPDIFENNVNLKLVLLYHNKIKVIPTQLFSRNVNIETLQLQNNSISQIEKNFHKTLEKLTKADFSSNICISESISVTRFIQWNSHLFKFKDCFNNYALMKSTNEVVYDVKNRLINLESQVKDMVERVDNDLTVLEGKMKNETSLEEFKTNLMNFFENDKKTFEAKYENDLNNITSHVRTNMMDEIKRNVVKALEQSSETQQAKLVSDDFENFRDELSGKFTFIYCVLFVILIASCIVGFLMIQQRWKFYPTFHFQNDNRKLIEAEVC</sequence>
<gene>
    <name evidence="6" type="ORF">PVAND_010499</name>
</gene>
<evidence type="ECO:0000256" key="4">
    <source>
        <dbReference type="SAM" id="Phobius"/>
    </source>
</evidence>
<dbReference type="InterPro" id="IPR001611">
    <property type="entry name" value="Leu-rich_rpt"/>
</dbReference>
<keyword evidence="2 5" id="KW-0732">Signal</keyword>
<organism evidence="6 7">
    <name type="scientific">Polypedilum vanderplanki</name>
    <name type="common">Sleeping chironomid midge</name>
    <dbReference type="NCBI Taxonomy" id="319348"/>
    <lineage>
        <taxon>Eukaryota</taxon>
        <taxon>Metazoa</taxon>
        <taxon>Ecdysozoa</taxon>
        <taxon>Arthropoda</taxon>
        <taxon>Hexapoda</taxon>
        <taxon>Insecta</taxon>
        <taxon>Pterygota</taxon>
        <taxon>Neoptera</taxon>
        <taxon>Endopterygota</taxon>
        <taxon>Diptera</taxon>
        <taxon>Nematocera</taxon>
        <taxon>Chironomoidea</taxon>
        <taxon>Chironomidae</taxon>
        <taxon>Chironominae</taxon>
        <taxon>Polypedilum</taxon>
        <taxon>Polypedilum</taxon>
    </lineage>
</organism>
<keyword evidence="4" id="KW-0812">Transmembrane</keyword>
<protein>
    <submittedName>
        <fullName evidence="6">Uncharacterized protein</fullName>
    </submittedName>
</protein>
<keyword evidence="7" id="KW-1185">Reference proteome</keyword>
<name>A0A9J6CFR4_POLVA</name>